<dbReference type="Gene3D" id="3.40.50.2300">
    <property type="match status" value="1"/>
</dbReference>
<dbReference type="InterPro" id="IPR011006">
    <property type="entry name" value="CheY-like_superfamily"/>
</dbReference>
<evidence type="ECO:0000256" key="3">
    <source>
        <dbReference type="PROSITE-ProRule" id="PRU00169"/>
    </source>
</evidence>
<feature type="modified residue" description="4-aspartylphosphate" evidence="3">
    <location>
        <position position="56"/>
    </location>
</feature>
<dbReference type="SMART" id="SM00448">
    <property type="entry name" value="REC"/>
    <property type="match status" value="1"/>
</dbReference>
<gene>
    <name evidence="6" type="ORF">K4G66_04355</name>
</gene>
<dbReference type="InterPro" id="IPR039420">
    <property type="entry name" value="WalR-like"/>
</dbReference>
<dbReference type="PRINTS" id="PR00038">
    <property type="entry name" value="HTHLUXR"/>
</dbReference>
<dbReference type="AlphaFoldDB" id="A0AA49GQA9"/>
<dbReference type="PROSITE" id="PS50043">
    <property type="entry name" value="HTH_LUXR_2"/>
    <property type="match status" value="1"/>
</dbReference>
<keyword evidence="1 3" id="KW-0597">Phosphoprotein</keyword>
<dbReference type="PROSITE" id="PS50110">
    <property type="entry name" value="RESPONSE_REGULATORY"/>
    <property type="match status" value="1"/>
</dbReference>
<evidence type="ECO:0000313" key="6">
    <source>
        <dbReference type="EMBL" id="WKN37939.1"/>
    </source>
</evidence>
<dbReference type="PANTHER" id="PTHR43214">
    <property type="entry name" value="TWO-COMPONENT RESPONSE REGULATOR"/>
    <property type="match status" value="1"/>
</dbReference>
<name>A0AA49GQA9_9BACT</name>
<proteinExistence type="predicted"/>
<dbReference type="PROSITE" id="PS00622">
    <property type="entry name" value="HTH_LUXR_1"/>
    <property type="match status" value="1"/>
</dbReference>
<keyword evidence="2" id="KW-0238">DNA-binding</keyword>
<dbReference type="EMBL" id="CP120682">
    <property type="protein sequence ID" value="WKN37939.1"/>
    <property type="molecule type" value="Genomic_DNA"/>
</dbReference>
<dbReference type="Pfam" id="PF00072">
    <property type="entry name" value="Response_reg"/>
    <property type="match status" value="1"/>
</dbReference>
<dbReference type="InterPro" id="IPR001789">
    <property type="entry name" value="Sig_transdc_resp-reg_receiver"/>
</dbReference>
<dbReference type="SUPFAM" id="SSF52172">
    <property type="entry name" value="CheY-like"/>
    <property type="match status" value="1"/>
</dbReference>
<feature type="domain" description="HTH luxR-type" evidence="4">
    <location>
        <begin position="148"/>
        <end position="213"/>
    </location>
</feature>
<dbReference type="Pfam" id="PF00196">
    <property type="entry name" value="GerE"/>
    <property type="match status" value="1"/>
</dbReference>
<reference evidence="6" key="1">
    <citation type="journal article" date="2023" name="Comput. Struct. Biotechnol. J.">
        <title>Discovery of a novel marine Bacteroidetes with a rich repertoire of carbohydrate-active enzymes.</title>
        <authorList>
            <person name="Chen B."/>
            <person name="Liu G."/>
            <person name="Chen Q."/>
            <person name="Wang H."/>
            <person name="Liu L."/>
            <person name="Tang K."/>
        </authorList>
    </citation>
    <scope>NUCLEOTIDE SEQUENCE</scope>
    <source>
        <strain evidence="6">TK19036</strain>
    </source>
</reference>
<accession>A0AA49GQA9</accession>
<organism evidence="6">
    <name type="scientific">Roseihalotalea indica</name>
    <dbReference type="NCBI Taxonomy" id="2867963"/>
    <lineage>
        <taxon>Bacteria</taxon>
        <taxon>Pseudomonadati</taxon>
        <taxon>Bacteroidota</taxon>
        <taxon>Cytophagia</taxon>
        <taxon>Cytophagales</taxon>
        <taxon>Catalimonadaceae</taxon>
        <taxon>Roseihalotalea</taxon>
    </lineage>
</organism>
<dbReference type="SMART" id="SM00421">
    <property type="entry name" value="HTH_LUXR"/>
    <property type="match status" value="1"/>
</dbReference>
<feature type="domain" description="Response regulatory" evidence="5">
    <location>
        <begin position="5"/>
        <end position="121"/>
    </location>
</feature>
<evidence type="ECO:0000259" key="5">
    <source>
        <dbReference type="PROSITE" id="PS50110"/>
    </source>
</evidence>
<evidence type="ECO:0000259" key="4">
    <source>
        <dbReference type="PROSITE" id="PS50043"/>
    </source>
</evidence>
<dbReference type="GO" id="GO:0003677">
    <property type="term" value="F:DNA binding"/>
    <property type="evidence" value="ECO:0007669"/>
    <property type="project" value="UniProtKB-KW"/>
</dbReference>
<dbReference type="GO" id="GO:0000160">
    <property type="term" value="P:phosphorelay signal transduction system"/>
    <property type="evidence" value="ECO:0007669"/>
    <property type="project" value="InterPro"/>
</dbReference>
<dbReference type="SUPFAM" id="SSF46894">
    <property type="entry name" value="C-terminal effector domain of the bipartite response regulators"/>
    <property type="match status" value="1"/>
</dbReference>
<dbReference type="CDD" id="cd06170">
    <property type="entry name" value="LuxR_C_like"/>
    <property type="match status" value="1"/>
</dbReference>
<evidence type="ECO:0000256" key="1">
    <source>
        <dbReference type="ARBA" id="ARBA00022553"/>
    </source>
</evidence>
<dbReference type="InterPro" id="IPR058245">
    <property type="entry name" value="NreC/VraR/RcsB-like_REC"/>
</dbReference>
<dbReference type="InterPro" id="IPR000792">
    <property type="entry name" value="Tscrpt_reg_LuxR_C"/>
</dbReference>
<evidence type="ECO:0000256" key="2">
    <source>
        <dbReference type="ARBA" id="ARBA00023125"/>
    </source>
</evidence>
<dbReference type="CDD" id="cd17535">
    <property type="entry name" value="REC_NarL-like"/>
    <property type="match status" value="1"/>
</dbReference>
<reference evidence="6" key="2">
    <citation type="journal article" date="2024" name="Antonie Van Leeuwenhoek">
        <title>Roseihalotalea indica gen. nov., sp. nov., a halophilic Bacteroidetes from mesopelagic Southwest Indian Ocean with higher carbohydrate metabolic potential.</title>
        <authorList>
            <person name="Chen B."/>
            <person name="Zhang M."/>
            <person name="Lin D."/>
            <person name="Ye J."/>
            <person name="Tang K."/>
        </authorList>
    </citation>
    <scope>NUCLEOTIDE SEQUENCE</scope>
    <source>
        <strain evidence="6">TK19036</strain>
    </source>
</reference>
<dbReference type="GO" id="GO:0006355">
    <property type="term" value="P:regulation of DNA-templated transcription"/>
    <property type="evidence" value="ECO:0007669"/>
    <property type="project" value="InterPro"/>
</dbReference>
<protein>
    <submittedName>
        <fullName evidence="6">Response regulator transcription factor</fullName>
    </submittedName>
</protein>
<sequence length="221" mass="24353">MDKQNILILEDHQIIGELIQHVLSGESNFNIVATVSSVAQAQEELRSQPVDIAIVDLSLPGESGLSLLKWIHKDQLGVKVLVLTMFANGSNVVEAIKYGANGFLPKDTSLGELKQALTQIAQGNTYFSPEISSIIVDSIKNDYKKEDVTVKINNLTSREKEILSMVINGNSNVEIAEKIFISVRTVENHRANILRKTSAKNFFELAKAVMENNLLDFASGE</sequence>
<dbReference type="InterPro" id="IPR016032">
    <property type="entry name" value="Sig_transdc_resp-reg_C-effctor"/>
</dbReference>